<dbReference type="SUPFAM" id="SSF51261">
    <property type="entry name" value="Duplicated hybrid motif"/>
    <property type="match status" value="1"/>
</dbReference>
<dbReference type="CDD" id="cd22249">
    <property type="entry name" value="UDM1_RNF168_RNF169-like"/>
    <property type="match status" value="1"/>
</dbReference>
<keyword evidence="4" id="KW-1185">Reference proteome</keyword>
<proteinExistence type="predicted"/>
<dbReference type="InterPro" id="IPR016047">
    <property type="entry name" value="M23ase_b-sheet_dom"/>
</dbReference>
<dbReference type="EMBL" id="QXTG01000001">
    <property type="protein sequence ID" value="RIX30231.1"/>
    <property type="molecule type" value="Genomic_DNA"/>
</dbReference>
<evidence type="ECO:0000256" key="1">
    <source>
        <dbReference type="SAM" id="Coils"/>
    </source>
</evidence>
<dbReference type="Gene3D" id="2.70.70.10">
    <property type="entry name" value="Glucose Permease (Domain IIA)"/>
    <property type="match status" value="1"/>
</dbReference>
<evidence type="ECO:0000313" key="4">
    <source>
        <dbReference type="Proteomes" id="UP000265742"/>
    </source>
</evidence>
<dbReference type="InterPro" id="IPR006311">
    <property type="entry name" value="TAT_signal"/>
</dbReference>
<evidence type="ECO:0000313" key="3">
    <source>
        <dbReference type="EMBL" id="RIX30231.1"/>
    </source>
</evidence>
<dbReference type="Pfam" id="PF01551">
    <property type="entry name" value="Peptidase_M23"/>
    <property type="match status" value="1"/>
</dbReference>
<accession>A0A3A1U137</accession>
<name>A0A3A1U137_9MICO</name>
<gene>
    <name evidence="3" type="ORF">D1781_01955</name>
</gene>
<dbReference type="RefSeq" id="WP_119480594.1">
    <property type="nucleotide sequence ID" value="NZ_QXTG01000001.1"/>
</dbReference>
<organism evidence="3 4">
    <name type="scientific">Amnibacterium setariae</name>
    <dbReference type="NCBI Taxonomy" id="2306585"/>
    <lineage>
        <taxon>Bacteria</taxon>
        <taxon>Bacillati</taxon>
        <taxon>Actinomycetota</taxon>
        <taxon>Actinomycetes</taxon>
        <taxon>Micrococcales</taxon>
        <taxon>Microbacteriaceae</taxon>
        <taxon>Amnibacterium</taxon>
    </lineage>
</organism>
<dbReference type="OrthoDB" id="1099523at2"/>
<feature type="coiled-coil region" evidence="1">
    <location>
        <begin position="88"/>
        <end position="129"/>
    </location>
</feature>
<dbReference type="PANTHER" id="PTHR21666">
    <property type="entry name" value="PEPTIDASE-RELATED"/>
    <property type="match status" value="1"/>
</dbReference>
<dbReference type="PROSITE" id="PS51318">
    <property type="entry name" value="TAT"/>
    <property type="match status" value="1"/>
</dbReference>
<reference evidence="4" key="1">
    <citation type="submission" date="2018-09" db="EMBL/GenBank/DDBJ databases">
        <authorList>
            <person name="Kim I."/>
        </authorList>
    </citation>
    <scope>NUCLEOTIDE SEQUENCE [LARGE SCALE GENOMIC DNA]</scope>
    <source>
        <strain evidence="4">DD4a</strain>
    </source>
</reference>
<dbReference type="Proteomes" id="UP000265742">
    <property type="component" value="Unassembled WGS sequence"/>
</dbReference>
<dbReference type="CDD" id="cd12797">
    <property type="entry name" value="M23_peptidase"/>
    <property type="match status" value="1"/>
</dbReference>
<comment type="caution">
    <text evidence="3">The sequence shown here is derived from an EMBL/GenBank/DDBJ whole genome shotgun (WGS) entry which is preliminary data.</text>
</comment>
<feature type="domain" description="M23ase beta-sheet core" evidence="2">
    <location>
        <begin position="299"/>
        <end position="394"/>
    </location>
</feature>
<feature type="coiled-coil region" evidence="1">
    <location>
        <begin position="175"/>
        <end position="248"/>
    </location>
</feature>
<dbReference type="GO" id="GO:0004222">
    <property type="term" value="F:metalloendopeptidase activity"/>
    <property type="evidence" value="ECO:0007669"/>
    <property type="project" value="TreeGrafter"/>
</dbReference>
<protein>
    <submittedName>
        <fullName evidence="3">Cell wall-binding protein</fullName>
    </submittedName>
</protein>
<dbReference type="InterPro" id="IPR050570">
    <property type="entry name" value="Cell_wall_metabolism_enzyme"/>
</dbReference>
<evidence type="ECO:0000259" key="2">
    <source>
        <dbReference type="Pfam" id="PF01551"/>
    </source>
</evidence>
<dbReference type="InterPro" id="IPR011055">
    <property type="entry name" value="Dup_hybrid_motif"/>
</dbReference>
<keyword evidence="1" id="KW-0175">Coiled coil</keyword>
<sequence length="408" mass="42801">MSGLSRRQRRVYTRRGMLALGAAGVAGLVAVPLSAQADEYPSWKDVLKARSNVKDQQAEVRKIEGLLQRSQQVADAAQKVAEQRGTEYQTAQARVDAANERLKTIEKQVEADEKRAAQAKQRAGQLAAQLSRTGGADVETTLLLSGTDASATDFLKRLGSLSKLTESNGAIADEAAAAKNAAAATQAQMQQVKEELTALKEKARLALQAAIRASEAANAKVQEEQKRQVELQAQLKALQAKSESVARQYQAGVRAAQAAQGAGAGGAVGSGGWARPTVGGPITGGFGPRPDQPAGANFFHRGTDIGVAYGSPIYAAHAGTVTYAGWFGTYGYWIEIDDGDGVQTGYAHIRPGGIFVRVGQRVSAGQNIASVGSTGAATGPHLHFEVRLNEVAVNAVPFMAARGISLGW</sequence>
<dbReference type="AlphaFoldDB" id="A0A3A1U137"/>
<dbReference type="PANTHER" id="PTHR21666:SF270">
    <property type="entry name" value="MUREIN HYDROLASE ACTIVATOR ENVC"/>
    <property type="match status" value="1"/>
</dbReference>